<sequence length="191" mass="21810">MKSARPRLSDAHGRRNCARRGRRPGHQPFWRLAMNIVRYPQFSTHALQNEIKHVFDRFFEHNSDTDESAVVTAQWVPRVDIKEEPKHFVLYADLPGIDPSQIEVQMDKGILSIKGERKSESSTETERFSRIERRYGSFHRRFALPDSADADGITASGHNGVLEIRIPKRPAATPRRIHVGNGQDTSDSTVQ</sequence>
<comment type="similarity">
    <text evidence="1 2">Belongs to the small heat shock protein (HSP20) family.</text>
</comment>
<feature type="domain" description="SHSP" evidence="4">
    <location>
        <begin position="70"/>
        <end position="182"/>
    </location>
</feature>
<feature type="region of interest" description="Disordered" evidence="3">
    <location>
        <begin position="1"/>
        <end position="24"/>
    </location>
</feature>
<dbReference type="STRING" id="291331.XOO0909"/>
<keyword evidence="6" id="KW-1185">Reference proteome</keyword>
<dbReference type="EMBL" id="AE013598">
    <property type="protein sequence ID" value="AAW74163.1"/>
    <property type="molecule type" value="Genomic_DNA"/>
</dbReference>
<feature type="region of interest" description="Disordered" evidence="3">
    <location>
        <begin position="150"/>
        <end position="191"/>
    </location>
</feature>
<evidence type="ECO:0000256" key="1">
    <source>
        <dbReference type="PROSITE-ProRule" id="PRU00285"/>
    </source>
</evidence>
<dbReference type="PANTHER" id="PTHR11527">
    <property type="entry name" value="HEAT-SHOCK PROTEIN 20 FAMILY MEMBER"/>
    <property type="match status" value="1"/>
</dbReference>
<name>Q5H4F8_XANOR</name>
<evidence type="ECO:0000259" key="4">
    <source>
        <dbReference type="PROSITE" id="PS01031"/>
    </source>
</evidence>
<evidence type="ECO:0000313" key="6">
    <source>
        <dbReference type="Proteomes" id="UP000006735"/>
    </source>
</evidence>
<dbReference type="FunFam" id="2.60.40.790:FF:000061">
    <property type="entry name" value="Low molecular weight heat shock protein"/>
    <property type="match status" value="1"/>
</dbReference>
<dbReference type="CDD" id="cd06464">
    <property type="entry name" value="ACD_sHsps-like"/>
    <property type="match status" value="1"/>
</dbReference>
<dbReference type="InterPro" id="IPR002068">
    <property type="entry name" value="A-crystallin/Hsp20_dom"/>
</dbReference>
<evidence type="ECO:0000256" key="3">
    <source>
        <dbReference type="SAM" id="MobiDB-lite"/>
    </source>
</evidence>
<dbReference type="SUPFAM" id="SSF49764">
    <property type="entry name" value="HSP20-like chaperones"/>
    <property type="match status" value="1"/>
</dbReference>
<organism evidence="5 6">
    <name type="scientific">Xanthomonas oryzae pv. oryzae (strain KACC10331 / KXO85)</name>
    <dbReference type="NCBI Taxonomy" id="291331"/>
    <lineage>
        <taxon>Bacteria</taxon>
        <taxon>Pseudomonadati</taxon>
        <taxon>Pseudomonadota</taxon>
        <taxon>Gammaproteobacteria</taxon>
        <taxon>Lysobacterales</taxon>
        <taxon>Lysobacteraceae</taxon>
        <taxon>Xanthomonas</taxon>
    </lineage>
</organism>
<keyword evidence="5" id="KW-0346">Stress response</keyword>
<dbReference type="Pfam" id="PF00011">
    <property type="entry name" value="HSP20"/>
    <property type="match status" value="1"/>
</dbReference>
<protein>
    <submittedName>
        <fullName evidence="5">Low molecular weight heat shock protein</fullName>
    </submittedName>
</protein>
<proteinExistence type="inferred from homology"/>
<dbReference type="AlphaFoldDB" id="Q5H4F8"/>
<dbReference type="InterPro" id="IPR008978">
    <property type="entry name" value="HSP20-like_chaperone"/>
</dbReference>
<feature type="compositionally biased region" description="Polar residues" evidence="3">
    <location>
        <begin position="182"/>
        <end position="191"/>
    </location>
</feature>
<feature type="compositionally biased region" description="Basic residues" evidence="3">
    <location>
        <begin position="14"/>
        <end position="24"/>
    </location>
</feature>
<gene>
    <name evidence="5" type="primary">hspA</name>
    <name evidence="5" type="ordered locus">XOO0909</name>
</gene>
<dbReference type="Proteomes" id="UP000006735">
    <property type="component" value="Chromosome"/>
</dbReference>
<evidence type="ECO:0000256" key="2">
    <source>
        <dbReference type="RuleBase" id="RU003616"/>
    </source>
</evidence>
<dbReference type="HOGENOM" id="CLU_046737_12_1_6"/>
<dbReference type="KEGG" id="xoo:XOO0909"/>
<evidence type="ECO:0000313" key="5">
    <source>
        <dbReference type="EMBL" id="AAW74163.1"/>
    </source>
</evidence>
<accession>Q5H4F8</accession>
<dbReference type="InterPro" id="IPR031107">
    <property type="entry name" value="Small_HSP"/>
</dbReference>
<dbReference type="Gene3D" id="2.60.40.790">
    <property type="match status" value="1"/>
</dbReference>
<dbReference type="PROSITE" id="PS01031">
    <property type="entry name" value="SHSP"/>
    <property type="match status" value="1"/>
</dbReference>
<reference evidence="5 6" key="1">
    <citation type="journal article" date="2005" name="Nucleic Acids Res.">
        <title>The genome sequence of Xanthomonas oryzae pathovar oryzae KACC10331, the bacterial blight pathogen of rice.</title>
        <authorList>
            <person name="Lee B.M."/>
            <person name="Park Y.J."/>
            <person name="Park D.S."/>
            <person name="Kang H.W."/>
            <person name="Kim J.G."/>
            <person name="Song E.S."/>
            <person name="Park I.C."/>
            <person name="Yoon U.H."/>
            <person name="Hahn J.H."/>
            <person name="Koo B.S."/>
            <person name="Lee G.B."/>
            <person name="Kim H."/>
            <person name="Park H.S."/>
            <person name="Yoon K.O."/>
            <person name="Kim J.H."/>
            <person name="Jung C.H."/>
            <person name="Koh N.H."/>
            <person name="Seo J.S."/>
            <person name="Go S.J."/>
        </authorList>
    </citation>
    <scope>NUCLEOTIDE SEQUENCE [LARGE SCALE GENOMIC DNA]</scope>
    <source>
        <strain evidence="6">KACC10331 / KXO85</strain>
    </source>
</reference>